<organism evidence="2 3">
    <name type="scientific">Leminorella grimontii</name>
    <dbReference type="NCBI Taxonomy" id="82981"/>
    <lineage>
        <taxon>Bacteria</taxon>
        <taxon>Pseudomonadati</taxon>
        <taxon>Pseudomonadota</taxon>
        <taxon>Gammaproteobacteria</taxon>
        <taxon>Enterobacterales</taxon>
        <taxon>Budviciaceae</taxon>
        <taxon>Leminorella</taxon>
    </lineage>
</organism>
<dbReference type="InterPro" id="IPR004899">
    <property type="entry name" value="Pertactin_central"/>
</dbReference>
<dbReference type="PANTHER" id="PTHR35037:SF3">
    <property type="entry name" value="C-TERMINAL REGION OF AIDA-LIKE PROTEIN"/>
    <property type="match status" value="1"/>
</dbReference>
<comment type="caution">
    <text evidence="2">The sequence shown here is derived from an EMBL/GenBank/DDBJ whole genome shotgun (WGS) entry which is preliminary data.</text>
</comment>
<dbReference type="GO" id="GO:0019867">
    <property type="term" value="C:outer membrane"/>
    <property type="evidence" value="ECO:0007669"/>
    <property type="project" value="InterPro"/>
</dbReference>
<dbReference type="NCBIfam" id="TIGR01414">
    <property type="entry name" value="autotrans_barl"/>
    <property type="match status" value="1"/>
</dbReference>
<dbReference type="InterPro" id="IPR005546">
    <property type="entry name" value="Autotransporte_beta"/>
</dbReference>
<feature type="domain" description="Autotransporter" evidence="1">
    <location>
        <begin position="600"/>
        <end position="871"/>
    </location>
</feature>
<sequence length="871" mass="92307">MGIVEAATPTSINVTSDADLKDFPSLAVQPGGEVVKNGQSFILANSVDGQPEDSGDVIDSEGIVKNVTITANDAYILTAYGGGTITLGSLGEPNSMKITGDTVAGINVNSDVNNASGNTYTRSAVHLINSDFKLEIEASGIGTNTGINVEKSGHFIIDNTMEIVSSGNRGLSHYISVKEGSSAKFGALNMSVTAGKGVIVQDSGTTVEIGNGSLNSLITIDSGADLGIFVSGGTLKANRLTLDMNTSKSSTGVDIGALQILSGTADFTNSTINLSSSDSKAVLLTANGVSNGGALNFSSSVIDGSGSGKVGVLLTEGTWSAAFDNSTVTAEKAFSVVEGSVKNAELTLDVKNNSTINGAIDGGTLSNANILKANLTNSTLNGQANGNVALSLTDSTWNDVGAGSSISSLALNNGTVKFASQSNPTNPAAYSPLTVQRLTGNGSFYMSLLADAGVSKNGDLLRVTDSASGTHTLYITMVDDGVVQTDSGEYEVVDIQGNQAAGLVKFLLPKTSQGTTGFVSADAFEYYLHEGQESGSDLNNWYLRAELPVEPEPSPSPTPASDKPYREAVPNYIVAPYMNMYYNYRTVGKLHERQGDTLKDPMQHGAAWARMEGESTSFNAGRFGYDTNYWFAQFGKDLYQKQLDNGTLVYGGVMVTLGSQNTDSQDDVRRLTGRDVDAGSVRSDAYSVGGYYTRFAQDGSYADFVGQFTYYHNVYESDVRAKQNAYGALVSAEVGKPFELGRSWYVEPQGQLAYQYYWSEDFDDDISSVDGVNKNWLLGRAGTRVYHESGRAFKPYLTADVLHNFTDAPKVTVGTTDVRADDLAQDWWQVGAGFTYSATNNTSFYGEGKYIKGFSNDIEGSVFQVGVKGRF</sequence>
<evidence type="ECO:0000313" key="2">
    <source>
        <dbReference type="EMBL" id="GKX54464.1"/>
    </source>
</evidence>
<protein>
    <submittedName>
        <fullName evidence="2">Autotransporter</fullName>
    </submittedName>
</protein>
<dbReference type="InterPro" id="IPR006315">
    <property type="entry name" value="OM_autotransptr_brl_dom"/>
</dbReference>
<dbReference type="Pfam" id="PF03212">
    <property type="entry name" value="Pertactin"/>
    <property type="match status" value="1"/>
</dbReference>
<dbReference type="AlphaFoldDB" id="A0AAV5N095"/>
<name>A0AAV5N095_9GAMM</name>
<proteinExistence type="predicted"/>
<dbReference type="InterPro" id="IPR012332">
    <property type="entry name" value="Autotransporter_pectin_lyase_C"/>
</dbReference>
<dbReference type="SMART" id="SM00869">
    <property type="entry name" value="Autotransporter"/>
    <property type="match status" value="1"/>
</dbReference>
<dbReference type="PANTHER" id="PTHR35037">
    <property type="entry name" value="C-TERMINAL REGION OF AIDA-LIKE PROTEIN"/>
    <property type="match status" value="1"/>
</dbReference>
<keyword evidence="3" id="KW-1185">Reference proteome</keyword>
<dbReference type="InterPro" id="IPR036709">
    <property type="entry name" value="Autotransporte_beta_dom_sf"/>
</dbReference>
<dbReference type="InterPro" id="IPR051551">
    <property type="entry name" value="Autotransporter_adhesion"/>
</dbReference>
<evidence type="ECO:0000259" key="1">
    <source>
        <dbReference type="PROSITE" id="PS51208"/>
    </source>
</evidence>
<accession>A0AAV5N095</accession>
<gene>
    <name evidence="2" type="primary">yapE</name>
    <name evidence="2" type="ORF">SOASR030_05760</name>
</gene>
<reference evidence="2" key="1">
    <citation type="submission" date="2022-06" db="EMBL/GenBank/DDBJ databases">
        <title>Draft genome sequences of Leminorella grimontii str. JCM5902.</title>
        <authorList>
            <person name="Wakabayashi Y."/>
            <person name="Kojima K."/>
        </authorList>
    </citation>
    <scope>NUCLEOTIDE SEQUENCE</scope>
    <source>
        <strain evidence="2">JCM 5902</strain>
    </source>
</reference>
<dbReference type="Gene3D" id="2.40.128.130">
    <property type="entry name" value="Autotransporter beta-domain"/>
    <property type="match status" value="1"/>
</dbReference>
<dbReference type="SUPFAM" id="SSF103515">
    <property type="entry name" value="Autotransporter"/>
    <property type="match status" value="1"/>
</dbReference>
<dbReference type="InterPro" id="IPR011050">
    <property type="entry name" value="Pectin_lyase_fold/virulence"/>
</dbReference>
<dbReference type="PROSITE" id="PS51208">
    <property type="entry name" value="AUTOTRANSPORTER"/>
    <property type="match status" value="1"/>
</dbReference>
<dbReference type="SUPFAM" id="SSF51126">
    <property type="entry name" value="Pectin lyase-like"/>
    <property type="match status" value="1"/>
</dbReference>
<evidence type="ECO:0000313" key="3">
    <source>
        <dbReference type="Proteomes" id="UP001058124"/>
    </source>
</evidence>
<dbReference type="Gene3D" id="2.160.20.20">
    <property type="match status" value="1"/>
</dbReference>
<dbReference type="Pfam" id="PF03797">
    <property type="entry name" value="Autotransporter"/>
    <property type="match status" value="1"/>
</dbReference>
<dbReference type="Proteomes" id="UP001058124">
    <property type="component" value="Unassembled WGS sequence"/>
</dbReference>
<dbReference type="EMBL" id="BRLH01000001">
    <property type="protein sequence ID" value="GKX54464.1"/>
    <property type="molecule type" value="Genomic_DNA"/>
</dbReference>